<dbReference type="InterPro" id="IPR051750">
    <property type="entry name" value="Trans-sulfuration_enzymes"/>
</dbReference>
<reference evidence="4" key="1">
    <citation type="journal article" date="2020" name="Front. Microbiol.">
        <title>Gene regulatory networks of Penicillium echinulatum 2HH and Penicillium oxalicum 114-2 inferred by a computational biology approach.</title>
        <authorList>
            <person name="Lenz A.R."/>
            <person name="Galan-Vasquez E."/>
            <person name="Balbinot E."/>
            <person name="De Abreu F.P."/>
            <person name="De Oliveira N.S."/>
            <person name="Da Rosa L.O."/>
            <person name="De Avila E Silva S."/>
            <person name="Camassola M."/>
            <person name="Dillon A.J.P."/>
            <person name="Perez-Rueda E."/>
        </authorList>
    </citation>
    <scope>NUCLEOTIDE SEQUENCE</scope>
    <source>
        <strain evidence="4">S1M29</strain>
    </source>
</reference>
<proteinExistence type="inferred from homology"/>
<organism evidence="4 5">
    <name type="scientific">Penicillium ucsense</name>
    <dbReference type="NCBI Taxonomy" id="2839758"/>
    <lineage>
        <taxon>Eukaryota</taxon>
        <taxon>Fungi</taxon>
        <taxon>Dikarya</taxon>
        <taxon>Ascomycota</taxon>
        <taxon>Pezizomycotina</taxon>
        <taxon>Eurotiomycetes</taxon>
        <taxon>Eurotiomycetidae</taxon>
        <taxon>Eurotiales</taxon>
        <taxon>Aspergillaceae</taxon>
        <taxon>Penicillium</taxon>
    </lineage>
</organism>
<dbReference type="GO" id="GO:0003962">
    <property type="term" value="F:cystathionine gamma-synthase activity"/>
    <property type="evidence" value="ECO:0007669"/>
    <property type="project" value="TreeGrafter"/>
</dbReference>
<evidence type="ECO:0000313" key="4">
    <source>
        <dbReference type="EMBL" id="KAF7713571.1"/>
    </source>
</evidence>
<dbReference type="GO" id="GO:0030170">
    <property type="term" value="F:pyridoxal phosphate binding"/>
    <property type="evidence" value="ECO:0007669"/>
    <property type="project" value="InterPro"/>
</dbReference>
<evidence type="ECO:0000256" key="2">
    <source>
        <dbReference type="ARBA" id="ARBA00022898"/>
    </source>
</evidence>
<comment type="caution">
    <text evidence="4">The sequence shown here is derived from an EMBL/GenBank/DDBJ whole genome shotgun (WGS) entry which is preliminary data.</text>
</comment>
<dbReference type="Gene3D" id="3.90.1150.10">
    <property type="entry name" value="Aspartate Aminotransferase, domain 1"/>
    <property type="match status" value="1"/>
</dbReference>
<evidence type="ECO:0000313" key="5">
    <source>
        <dbReference type="Proteomes" id="UP000631181"/>
    </source>
</evidence>
<evidence type="ECO:0000256" key="1">
    <source>
        <dbReference type="ARBA" id="ARBA00001933"/>
    </source>
</evidence>
<keyword evidence="5" id="KW-1185">Reference proteome</keyword>
<name>A0A8J8VZ87_9EURO</name>
<dbReference type="OrthoDB" id="10047078at2759"/>
<dbReference type="PANTHER" id="PTHR42699:SF1">
    <property type="entry name" value="CYSTATHIONINE GAMMA-SYNTHASE-RELATED"/>
    <property type="match status" value="1"/>
</dbReference>
<dbReference type="EMBL" id="WIWV01000113">
    <property type="protein sequence ID" value="KAF7713571.1"/>
    <property type="molecule type" value="Genomic_DNA"/>
</dbReference>
<dbReference type="AlphaFoldDB" id="A0A8J8VZ87"/>
<dbReference type="Proteomes" id="UP000631181">
    <property type="component" value="Unassembled WGS sequence"/>
</dbReference>
<dbReference type="InterPro" id="IPR015422">
    <property type="entry name" value="PyrdxlP-dep_Trfase_small"/>
</dbReference>
<accession>A0A8J8VZ87</accession>
<gene>
    <name evidence="4" type="ORF">PECM_000913</name>
</gene>
<keyword evidence="2 3" id="KW-0663">Pyridoxal phosphate</keyword>
<dbReference type="SUPFAM" id="SSF53383">
    <property type="entry name" value="PLP-dependent transferases"/>
    <property type="match status" value="1"/>
</dbReference>
<protein>
    <submittedName>
        <fullName evidence="4">Cys/Met metabolism, pyridoxal phosphate-dependent enzyme</fullName>
    </submittedName>
</protein>
<comment type="cofactor">
    <cofactor evidence="1 3">
        <name>pyridoxal 5'-phosphate</name>
        <dbReference type="ChEBI" id="CHEBI:597326"/>
    </cofactor>
</comment>
<evidence type="ECO:0000256" key="3">
    <source>
        <dbReference type="RuleBase" id="RU362118"/>
    </source>
</evidence>
<dbReference type="InterPro" id="IPR000277">
    <property type="entry name" value="Cys/Met-Metab_PyrdxlP-dep_enz"/>
</dbReference>
<dbReference type="PANTHER" id="PTHR42699">
    <property type="match status" value="1"/>
</dbReference>
<comment type="similarity">
    <text evidence="3">Belongs to the trans-sulfuration enzymes family.</text>
</comment>
<dbReference type="InterPro" id="IPR015424">
    <property type="entry name" value="PyrdxlP-dep_Trfase"/>
</dbReference>
<sequence>MQVQYQLPPPLGHAVPVLKEHAISVHFPAWADVAGYGSGNKEVTAALQNGYPRTFLHTFVREFFNRCLRDLPQPVESIAVFPDYQSAADCRSFLMDKKLHPDGAVDEKDTSLFAVKLSQGPSQSDAEFASIPQLYAVTHPHAAESQKMTFWRLNGRGISSRVAKQCLQCSKCELKPVAGSLQESSNIKDLAVYGTLRKRVADLISRSPINPNKPLPTSEDVFLSASGMAALYHVNQALLRWRSADIVMLGFPYELSIKMIETIGVPYHLYSFGTDQDIDNLEALLIKSADEGRKIQSVWCECPNNPVLRTPDMHRVRELADKYDFLFVVDDTIGSAANIDVTDVADIIVTSLTKNFSGYANVLGGCVTLNPNFPHYRELSTVFAETHVNNLFAEDALQLEVNSRNYLERFTQQNKTAAYLIDYLTPFIADPHSALNDIYSPRVCWSRKNYCKFMRPATDEFEPGFGSVFGVDFATTAQASAFFDNFPVCKGPSFGADVTIALPYVQLVMQNQKDWARGHGLNETLIRISIGLEDPEVLLGHIKAALRAADEAQASLCRDSMS</sequence>
<dbReference type="Gene3D" id="3.40.640.10">
    <property type="entry name" value="Type I PLP-dependent aspartate aminotransferase-like (Major domain)"/>
    <property type="match status" value="1"/>
</dbReference>
<dbReference type="InterPro" id="IPR015421">
    <property type="entry name" value="PyrdxlP-dep_Trfase_major"/>
</dbReference>
<dbReference type="Pfam" id="PF01053">
    <property type="entry name" value="Cys_Met_Meta_PP"/>
    <property type="match status" value="1"/>
</dbReference>
<dbReference type="GO" id="GO:0019346">
    <property type="term" value="P:transsulfuration"/>
    <property type="evidence" value="ECO:0007669"/>
    <property type="project" value="InterPro"/>
</dbReference>